<dbReference type="Pfam" id="PF13474">
    <property type="entry name" value="SnoaL_3"/>
    <property type="match status" value="1"/>
</dbReference>
<gene>
    <name evidence="3" type="ORF">EY643_16840</name>
</gene>
<keyword evidence="4" id="KW-1185">Reference proteome</keyword>
<feature type="region of interest" description="Disordered" evidence="1">
    <location>
        <begin position="178"/>
        <end position="199"/>
    </location>
</feature>
<dbReference type="RefSeq" id="WP_153240334.1">
    <property type="nucleotide sequence ID" value="NZ_CP036422.1"/>
</dbReference>
<dbReference type="SUPFAM" id="SSF54427">
    <property type="entry name" value="NTF2-like"/>
    <property type="match status" value="1"/>
</dbReference>
<evidence type="ECO:0000256" key="1">
    <source>
        <dbReference type="SAM" id="MobiDB-lite"/>
    </source>
</evidence>
<reference evidence="3 4" key="1">
    <citation type="submission" date="2019-02" db="EMBL/GenBank/DDBJ databases">
        <authorList>
            <person name="Li S.-H."/>
        </authorList>
    </citation>
    <scope>NUCLEOTIDE SEQUENCE [LARGE SCALE GENOMIC DNA]</scope>
    <source>
        <strain evidence="3 4">IMCC14385</strain>
    </source>
</reference>
<dbReference type="EMBL" id="CP036422">
    <property type="protein sequence ID" value="QFU77189.1"/>
    <property type="molecule type" value="Genomic_DNA"/>
</dbReference>
<sequence length="199" mass="23310">MTDANATGDFSDREWSDEPQAVFGSDPKLVQEIYELEKNVEAMFNKEFLNNPGEIVRRHYSKNIDVSFVDILSPGQYFGKDVLNWWEWIGSQFVGDLWLRNMRIYARENTGFVYMNQVYQGDHGGEKFLWVMRQTDVVEKQDGEWRIMHTHLSFAGDPVELDPASWKLDFEYKPRPLPWDAAEKGEGYGETPVEFEKHD</sequence>
<accession>A0A5P9NNF2</accession>
<evidence type="ECO:0000259" key="2">
    <source>
        <dbReference type="Pfam" id="PF13474"/>
    </source>
</evidence>
<dbReference type="AlphaFoldDB" id="A0A5P9NNF2"/>
<feature type="region of interest" description="Disordered" evidence="1">
    <location>
        <begin position="1"/>
        <end position="21"/>
    </location>
</feature>
<proteinExistence type="predicted"/>
<dbReference type="KEGG" id="halc:EY643_16840"/>
<name>A0A5P9NNF2_9GAMM</name>
<evidence type="ECO:0000313" key="4">
    <source>
        <dbReference type="Proteomes" id="UP000326287"/>
    </source>
</evidence>
<dbReference type="Proteomes" id="UP000326287">
    <property type="component" value="Chromosome"/>
</dbReference>
<protein>
    <submittedName>
        <fullName evidence="3">Nuclear transport factor 2 family protein</fullName>
    </submittedName>
</protein>
<dbReference type="InterPro" id="IPR032710">
    <property type="entry name" value="NTF2-like_dom_sf"/>
</dbReference>
<dbReference type="Gene3D" id="3.10.450.50">
    <property type="match status" value="1"/>
</dbReference>
<organism evidence="3 4">
    <name type="scientific">Halioglobus maricola</name>
    <dbReference type="NCBI Taxonomy" id="2601894"/>
    <lineage>
        <taxon>Bacteria</taxon>
        <taxon>Pseudomonadati</taxon>
        <taxon>Pseudomonadota</taxon>
        <taxon>Gammaproteobacteria</taxon>
        <taxon>Cellvibrionales</taxon>
        <taxon>Halieaceae</taxon>
        <taxon>Halioglobus</taxon>
    </lineage>
</organism>
<feature type="domain" description="SnoaL-like" evidence="2">
    <location>
        <begin position="98"/>
        <end position="155"/>
    </location>
</feature>
<dbReference type="OrthoDB" id="6196903at2"/>
<dbReference type="InterPro" id="IPR037401">
    <property type="entry name" value="SnoaL-like"/>
</dbReference>
<evidence type="ECO:0000313" key="3">
    <source>
        <dbReference type="EMBL" id="QFU77189.1"/>
    </source>
</evidence>